<feature type="compositionally biased region" description="Basic and acidic residues" evidence="1">
    <location>
        <begin position="65"/>
        <end position="87"/>
    </location>
</feature>
<feature type="compositionally biased region" description="Low complexity" evidence="1">
    <location>
        <begin position="280"/>
        <end position="290"/>
    </location>
</feature>
<protein>
    <submittedName>
        <fullName evidence="2">Uncharacterized protein</fullName>
    </submittedName>
</protein>
<organism evidence="2 3">
    <name type="scientific">Massarina eburnea CBS 473.64</name>
    <dbReference type="NCBI Taxonomy" id="1395130"/>
    <lineage>
        <taxon>Eukaryota</taxon>
        <taxon>Fungi</taxon>
        <taxon>Dikarya</taxon>
        <taxon>Ascomycota</taxon>
        <taxon>Pezizomycotina</taxon>
        <taxon>Dothideomycetes</taxon>
        <taxon>Pleosporomycetidae</taxon>
        <taxon>Pleosporales</taxon>
        <taxon>Massarineae</taxon>
        <taxon>Massarinaceae</taxon>
        <taxon>Massarina</taxon>
    </lineage>
</organism>
<dbReference type="OrthoDB" id="3685818at2759"/>
<dbReference type="EMBL" id="MU006777">
    <property type="protein sequence ID" value="KAF2645822.1"/>
    <property type="molecule type" value="Genomic_DNA"/>
</dbReference>
<keyword evidence="3" id="KW-1185">Reference proteome</keyword>
<reference evidence="2" key="1">
    <citation type="journal article" date="2020" name="Stud. Mycol.">
        <title>101 Dothideomycetes genomes: a test case for predicting lifestyles and emergence of pathogens.</title>
        <authorList>
            <person name="Haridas S."/>
            <person name="Albert R."/>
            <person name="Binder M."/>
            <person name="Bloem J."/>
            <person name="Labutti K."/>
            <person name="Salamov A."/>
            <person name="Andreopoulos B."/>
            <person name="Baker S."/>
            <person name="Barry K."/>
            <person name="Bills G."/>
            <person name="Bluhm B."/>
            <person name="Cannon C."/>
            <person name="Castanera R."/>
            <person name="Culley D."/>
            <person name="Daum C."/>
            <person name="Ezra D."/>
            <person name="Gonzalez J."/>
            <person name="Henrissat B."/>
            <person name="Kuo A."/>
            <person name="Liang C."/>
            <person name="Lipzen A."/>
            <person name="Lutzoni F."/>
            <person name="Magnuson J."/>
            <person name="Mondo S."/>
            <person name="Nolan M."/>
            <person name="Ohm R."/>
            <person name="Pangilinan J."/>
            <person name="Park H.-J."/>
            <person name="Ramirez L."/>
            <person name="Alfaro M."/>
            <person name="Sun H."/>
            <person name="Tritt A."/>
            <person name="Yoshinaga Y."/>
            <person name="Zwiers L.-H."/>
            <person name="Turgeon B."/>
            <person name="Goodwin S."/>
            <person name="Spatafora J."/>
            <person name="Crous P."/>
            <person name="Grigoriev I."/>
        </authorList>
    </citation>
    <scope>NUCLEOTIDE SEQUENCE</scope>
    <source>
        <strain evidence="2">CBS 473.64</strain>
    </source>
</reference>
<evidence type="ECO:0000313" key="2">
    <source>
        <dbReference type="EMBL" id="KAF2645822.1"/>
    </source>
</evidence>
<feature type="compositionally biased region" description="Low complexity" evidence="1">
    <location>
        <begin position="255"/>
        <end position="269"/>
    </location>
</feature>
<sequence>MPPKGLYAVPRHHVYGGQMKRPSFNSNDFAVHGEEAVISMDGASSPRTEEPKKKKKKHSLSQGKGIDRDGDSKSEAKIKKKDRKDGETAIGEQSAKKEKKEKKGATTETPGSSKKHKKHKKQERAETKQVEKTAGTTPEQPKSPKKKRKRTSEVASLPMPSGVFGEGFADQIWAVINSAEAPTVPAVEPKDETERAKKKKKSSTRKSLDIPAYRPEPETAVEGDTPSALSQMSKKRRRKSDSAVNRGKDPELPTLKKTSVSDVSTKSGTPVKTSVKPKSAARTTSVSATSPKKTSIAHPRPYSSTAPPKPSTGILVPETPPSKNPQYWSNFSVTPVPFKLTSKASALISNINMSNPQMVTTAARSKTHVPLPSVPNALTDNNLIKHAQPQGEKSKPRAKSVSSVTSSMGSRSIKDMFARVGKRQDDPIVDQVVGTSEDNKKGASMETFYQKYLALQKTIVFPDENKYLKEFLAWISTHDVVPPCLGTVTGCTAKREELLRQSREGKKSMLKFLESEGIDTKAILQAGDRARKATDLLILSVRAELPVPIGVIEGTWTLYCPKYGETHCDRYGLQRKLQISSILGLKSRSAYRASLSLPPRTLAFPTLSFPMLPHASFRTTKTKTSSEGYAIEIIFLGNGYLHIRFDLKLLLTGKATEEADGKKIHMEFVGIHEQAVEWLP</sequence>
<feature type="compositionally biased region" description="Basic and acidic residues" evidence="1">
    <location>
        <begin position="94"/>
        <end position="105"/>
    </location>
</feature>
<dbReference type="AlphaFoldDB" id="A0A6A6SEX7"/>
<evidence type="ECO:0000256" key="1">
    <source>
        <dbReference type="SAM" id="MobiDB-lite"/>
    </source>
</evidence>
<gene>
    <name evidence="2" type="ORF">P280DRAFT_545733</name>
</gene>
<accession>A0A6A6SEX7</accession>
<feature type="region of interest" description="Disordered" evidence="1">
    <location>
        <begin position="180"/>
        <end position="325"/>
    </location>
</feature>
<proteinExistence type="predicted"/>
<dbReference type="Proteomes" id="UP000799753">
    <property type="component" value="Unassembled WGS sequence"/>
</dbReference>
<feature type="region of interest" description="Disordered" evidence="1">
    <location>
        <begin position="387"/>
        <end position="406"/>
    </location>
</feature>
<feature type="compositionally biased region" description="Basic residues" evidence="1">
    <location>
        <begin position="113"/>
        <end position="122"/>
    </location>
</feature>
<evidence type="ECO:0000313" key="3">
    <source>
        <dbReference type="Proteomes" id="UP000799753"/>
    </source>
</evidence>
<name>A0A6A6SEX7_9PLEO</name>
<feature type="region of interest" description="Disordered" evidence="1">
    <location>
        <begin position="35"/>
        <end position="165"/>
    </location>
</feature>